<dbReference type="GO" id="GO:0050839">
    <property type="term" value="F:cell adhesion molecule binding"/>
    <property type="evidence" value="ECO:0007669"/>
    <property type="project" value="TreeGrafter"/>
</dbReference>
<dbReference type="Proteomes" id="UP000095280">
    <property type="component" value="Unplaced"/>
</dbReference>
<dbReference type="AlphaFoldDB" id="A0A1I8JHG1"/>
<dbReference type="PANTHER" id="PTHR11640">
    <property type="entry name" value="NEPHRIN"/>
    <property type="match status" value="1"/>
</dbReference>
<evidence type="ECO:0000313" key="8">
    <source>
        <dbReference type="Proteomes" id="UP000095280"/>
    </source>
</evidence>
<dbReference type="SUPFAM" id="SSF48726">
    <property type="entry name" value="Immunoglobulin"/>
    <property type="match status" value="1"/>
</dbReference>
<keyword evidence="2" id="KW-0472">Membrane</keyword>
<dbReference type="InterPro" id="IPR051275">
    <property type="entry name" value="Cell_adhesion_signaling"/>
</dbReference>
<comment type="subcellular location">
    <subcellularLocation>
        <location evidence="1">Membrane</location>
        <topology evidence="1">Single-pass type I membrane protein</topology>
    </subcellularLocation>
</comment>
<evidence type="ECO:0000256" key="2">
    <source>
        <dbReference type="ARBA" id="ARBA00023136"/>
    </source>
</evidence>
<evidence type="ECO:0000256" key="4">
    <source>
        <dbReference type="ARBA" id="ARBA00023180"/>
    </source>
</evidence>
<dbReference type="GO" id="GO:0098609">
    <property type="term" value="P:cell-cell adhesion"/>
    <property type="evidence" value="ECO:0007669"/>
    <property type="project" value="TreeGrafter"/>
</dbReference>
<reference evidence="9" key="1">
    <citation type="submission" date="2016-11" db="UniProtKB">
        <authorList>
            <consortium name="WormBaseParasite"/>
        </authorList>
    </citation>
    <scope>IDENTIFICATION</scope>
</reference>
<accession>A0A1I8JHG1</accession>
<evidence type="ECO:0000256" key="1">
    <source>
        <dbReference type="ARBA" id="ARBA00004479"/>
    </source>
</evidence>
<evidence type="ECO:0000256" key="3">
    <source>
        <dbReference type="ARBA" id="ARBA00023157"/>
    </source>
</evidence>
<dbReference type="WBParaSite" id="maker-uti_cns_0047828-snap-gene-0.2-mRNA-1">
    <property type="protein sequence ID" value="maker-uti_cns_0047828-snap-gene-0.2-mRNA-1"/>
    <property type="gene ID" value="maker-uti_cns_0047828-snap-gene-0.2"/>
</dbReference>
<dbReference type="InterPro" id="IPR007110">
    <property type="entry name" value="Ig-like_dom"/>
</dbReference>
<feature type="domain" description="Ig-like" evidence="7">
    <location>
        <begin position="7"/>
        <end position="111"/>
    </location>
</feature>
<dbReference type="PROSITE" id="PS50835">
    <property type="entry name" value="IG_LIKE"/>
    <property type="match status" value="1"/>
</dbReference>
<name>A0A1I8JHG1_9PLAT</name>
<evidence type="ECO:0000259" key="7">
    <source>
        <dbReference type="PROSITE" id="PS50835"/>
    </source>
</evidence>
<sequence>ALQAFKPTFLSPPKPTNLTVTEGDNVTYTCITESSPIAEVSFLRDNGMRQLPESAKERKEFGLLQFKNIQVDDAERLSIVVKPENVKMSTPDSEASFKCRISGGSSSRSLLWYNNGRFVSPRDSEGPAIQVSTIRVRKLNPSIRGIFQCIASDPEADIWESANALLTVQGDTLQRPTEPAVPTPARPPIDEPAGATTNPSTTDKEIVQFLNSTKSVTYKLLKPGETFQQIKCGSQFEPRSNYVFTFYKDNQLINVTPSKGPILNPYMQFENILGLVSSTKFGDEKARFQGVYKCRVTQKDTGRLLFVQTIHAGYGE</sequence>
<dbReference type="Gene3D" id="2.60.40.10">
    <property type="entry name" value="Immunoglobulins"/>
    <property type="match status" value="2"/>
</dbReference>
<evidence type="ECO:0000256" key="6">
    <source>
        <dbReference type="SAM" id="MobiDB-lite"/>
    </source>
</evidence>
<dbReference type="GO" id="GO:0005911">
    <property type="term" value="C:cell-cell junction"/>
    <property type="evidence" value="ECO:0007669"/>
    <property type="project" value="TreeGrafter"/>
</dbReference>
<feature type="region of interest" description="Disordered" evidence="6">
    <location>
        <begin position="172"/>
        <end position="200"/>
    </location>
</feature>
<keyword evidence="3" id="KW-1015">Disulfide bond</keyword>
<proteinExistence type="predicted"/>
<dbReference type="InterPro" id="IPR036179">
    <property type="entry name" value="Ig-like_dom_sf"/>
</dbReference>
<dbReference type="PANTHER" id="PTHR11640:SF156">
    <property type="entry name" value="HEPARAN SULFATE PROTEOGLYCAN 2"/>
    <property type="match status" value="1"/>
</dbReference>
<keyword evidence="8" id="KW-1185">Reference proteome</keyword>
<dbReference type="InterPro" id="IPR013783">
    <property type="entry name" value="Ig-like_fold"/>
</dbReference>
<evidence type="ECO:0000256" key="5">
    <source>
        <dbReference type="ARBA" id="ARBA00023319"/>
    </source>
</evidence>
<dbReference type="GO" id="GO:0005886">
    <property type="term" value="C:plasma membrane"/>
    <property type="evidence" value="ECO:0007669"/>
    <property type="project" value="TreeGrafter"/>
</dbReference>
<protein>
    <submittedName>
        <fullName evidence="9">Ig-like domain-containing protein</fullName>
    </submittedName>
</protein>
<organism evidence="8 9">
    <name type="scientific">Macrostomum lignano</name>
    <dbReference type="NCBI Taxonomy" id="282301"/>
    <lineage>
        <taxon>Eukaryota</taxon>
        <taxon>Metazoa</taxon>
        <taxon>Spiralia</taxon>
        <taxon>Lophotrochozoa</taxon>
        <taxon>Platyhelminthes</taxon>
        <taxon>Rhabditophora</taxon>
        <taxon>Macrostomorpha</taxon>
        <taxon>Macrostomida</taxon>
        <taxon>Macrostomidae</taxon>
        <taxon>Macrostomum</taxon>
    </lineage>
</organism>
<keyword evidence="4" id="KW-0325">Glycoprotein</keyword>
<keyword evidence="5" id="KW-0393">Immunoglobulin domain</keyword>
<evidence type="ECO:0000313" key="9">
    <source>
        <dbReference type="WBParaSite" id="maker-uti_cns_0047828-snap-gene-0.2-mRNA-1"/>
    </source>
</evidence>